<keyword evidence="9" id="KW-0472">Membrane</keyword>
<evidence type="ECO:0000259" key="14">
    <source>
        <dbReference type="PROSITE" id="PS50135"/>
    </source>
</evidence>
<keyword evidence="8" id="KW-0106">Calcium</keyword>
<dbReference type="CDD" id="cd16242">
    <property type="entry name" value="EFh_DMD_like"/>
    <property type="match status" value="1"/>
</dbReference>
<keyword evidence="5" id="KW-0479">Metal-binding</keyword>
<evidence type="ECO:0000256" key="4">
    <source>
        <dbReference type="ARBA" id="ARBA00022490"/>
    </source>
</evidence>
<name>A0A8T0BG59_SILME</name>
<keyword evidence="3" id="KW-1003">Cell membrane</keyword>
<dbReference type="GO" id="GO:0005737">
    <property type="term" value="C:cytoplasm"/>
    <property type="evidence" value="ECO:0007669"/>
    <property type="project" value="UniProtKB-ARBA"/>
</dbReference>
<evidence type="ECO:0000259" key="13">
    <source>
        <dbReference type="PROSITE" id="PS50020"/>
    </source>
</evidence>
<dbReference type="PROSITE" id="PS01357">
    <property type="entry name" value="ZF_ZZ_1"/>
    <property type="match status" value="1"/>
</dbReference>
<evidence type="ECO:0000256" key="6">
    <source>
        <dbReference type="ARBA" id="ARBA00022771"/>
    </source>
</evidence>
<dbReference type="InterPro" id="IPR015154">
    <property type="entry name" value="EF-hand_dom_typ2"/>
</dbReference>
<keyword evidence="11" id="KW-0206">Cytoskeleton</keyword>
<dbReference type="InterPro" id="IPR050774">
    <property type="entry name" value="KCMF1/Dystrophin"/>
</dbReference>
<dbReference type="SMART" id="SM00291">
    <property type="entry name" value="ZnF_ZZ"/>
    <property type="match status" value="1"/>
</dbReference>
<dbReference type="CDD" id="cd02334">
    <property type="entry name" value="ZZ_dystrophin"/>
    <property type="match status" value="1"/>
</dbReference>
<dbReference type="InterPro" id="IPR011992">
    <property type="entry name" value="EF-hand-dom_pair"/>
</dbReference>
<comment type="subcellular location">
    <subcellularLocation>
        <location evidence="2">Cell membrane</location>
        <location evidence="2">Sarcolemma</location>
        <topology evidence="2">Peripheral membrane protein</topology>
        <orientation evidence="2">Cytoplasmic side</orientation>
    </subcellularLocation>
    <subcellularLocation>
        <location evidence="1">Cytoplasm</location>
        <location evidence="1">Cytoskeleton</location>
    </subcellularLocation>
</comment>
<keyword evidence="6 12" id="KW-0863">Zinc-finger</keyword>
<dbReference type="FunFam" id="2.20.70.10:FF:000004">
    <property type="entry name" value="dystrophin isoform X1"/>
    <property type="match status" value="1"/>
</dbReference>
<dbReference type="SUPFAM" id="SSF51045">
    <property type="entry name" value="WW domain"/>
    <property type="match status" value="1"/>
</dbReference>
<accession>A0A8T0BG59</accession>
<evidence type="ECO:0000256" key="5">
    <source>
        <dbReference type="ARBA" id="ARBA00022723"/>
    </source>
</evidence>
<dbReference type="Pfam" id="PF09069">
    <property type="entry name" value="EF-hand_3"/>
    <property type="match status" value="1"/>
</dbReference>
<feature type="domain" description="WW" evidence="13">
    <location>
        <begin position="322"/>
        <end position="355"/>
    </location>
</feature>
<sequence>MMKILRSFRRENNWKIMAMVRSSLQKVMLFLHRVQTMTFTSPRYQKLCKDIQTEIDANCASSRRRSSDQFHSFQGISPDENNYNYRNSIFPNRDFVEPQNESGAGLISLLEELWLWVKLKDEELLQQSTSVDDLSNLLQQQDICMRVEPLSENSMKEAAASGLQGRSMWLAHAVLDEAMEEQHHWDRLCFNTASWHQQVSWIVRKLQDLQDAMHQLDLGLAEMEDKWEGWCSEGQTLVSYMLDGFEESQSFIRGRTEMYPCARDMSSSLVPLPDIQLAPISSLPPHSAETQLDILEVPVMNHRLFLDAQVDNRLLSQHFLSVSVQYPWQRAVFHNSVPYYINHEKQTTSWDHPTMTQLFQSMIELQHVRFSAYRTALKSRRVQKALCLDLLELDMAQTVFKQHQLTKNEQLLEVPAIITCLLTIYTELHQVYPELIDIPLCVDLCLNWLLNVYDRDRTGKIQVLSIKTGLFSLSKGHLGKKYKYLFTQVASSAGVCTPKQLALLLHTTLQIPFQLGEAVAFGGSNVEPSVHSCFQHVGDKDTVELEQFVEWMHLEPQSMVWLPVLHRLAAAENAKHKAKCNICKECPMVGFRYRSLKHFNYDVCQRCFFTGRTTRSHKLTYPMVEYCMPTTSGEDVRDFTKVLKNKFRSKKYFSKHPRLGYLPVQTIDLDMNENYTYSQDGGHVGSGTHQTDVLSGGSDKQLPCHCIYLTTQQ</sequence>
<dbReference type="InterPro" id="IPR000433">
    <property type="entry name" value="Znf_ZZ"/>
</dbReference>
<evidence type="ECO:0000256" key="10">
    <source>
        <dbReference type="ARBA" id="ARBA00023203"/>
    </source>
</evidence>
<evidence type="ECO:0000256" key="8">
    <source>
        <dbReference type="ARBA" id="ARBA00022837"/>
    </source>
</evidence>
<evidence type="ECO:0008006" key="17">
    <source>
        <dbReference type="Google" id="ProtNLM"/>
    </source>
</evidence>
<proteinExistence type="predicted"/>
<evidence type="ECO:0000256" key="7">
    <source>
        <dbReference type="ARBA" id="ARBA00022833"/>
    </source>
</evidence>
<dbReference type="Pfam" id="PF00569">
    <property type="entry name" value="ZZ"/>
    <property type="match status" value="1"/>
</dbReference>
<keyword evidence="4" id="KW-0963">Cytoplasm</keyword>
<evidence type="ECO:0000256" key="12">
    <source>
        <dbReference type="PROSITE-ProRule" id="PRU00228"/>
    </source>
</evidence>
<dbReference type="GO" id="GO:0003779">
    <property type="term" value="F:actin binding"/>
    <property type="evidence" value="ECO:0007669"/>
    <property type="project" value="UniProtKB-KW"/>
</dbReference>
<dbReference type="Gene3D" id="2.20.70.10">
    <property type="match status" value="1"/>
</dbReference>
<keyword evidence="7" id="KW-0862">Zinc</keyword>
<dbReference type="PROSITE" id="PS01159">
    <property type="entry name" value="WW_DOMAIN_1"/>
    <property type="match status" value="1"/>
</dbReference>
<dbReference type="InterPro" id="IPR015153">
    <property type="entry name" value="EF-hand_dom_typ1"/>
</dbReference>
<feature type="domain" description="ZZ-type" evidence="14">
    <location>
        <begin position="575"/>
        <end position="631"/>
    </location>
</feature>
<dbReference type="InterPro" id="IPR001202">
    <property type="entry name" value="WW_dom"/>
</dbReference>
<dbReference type="PANTHER" id="PTHR12268">
    <property type="entry name" value="E3 UBIQUITIN-PROTEIN LIGASE KCMF1"/>
    <property type="match status" value="1"/>
</dbReference>
<reference evidence="15" key="1">
    <citation type="submission" date="2020-08" db="EMBL/GenBank/DDBJ databases">
        <title>Chromosome-level assembly of Southern catfish (Silurus meridionalis) provides insights into visual adaptation to the nocturnal and benthic lifestyles.</title>
        <authorList>
            <person name="Zhang Y."/>
            <person name="Wang D."/>
            <person name="Peng Z."/>
        </authorList>
    </citation>
    <scope>NUCLEOTIDE SEQUENCE</scope>
    <source>
        <strain evidence="15">SWU-2019-XX</strain>
        <tissue evidence="15">Muscle</tissue>
    </source>
</reference>
<evidence type="ECO:0000256" key="9">
    <source>
        <dbReference type="ARBA" id="ARBA00023136"/>
    </source>
</evidence>
<dbReference type="Proteomes" id="UP000606274">
    <property type="component" value="Unassembled WGS sequence"/>
</dbReference>
<organism evidence="15 16">
    <name type="scientific">Silurus meridionalis</name>
    <name type="common">Southern catfish</name>
    <name type="synonym">Silurus soldatovi meridionalis</name>
    <dbReference type="NCBI Taxonomy" id="175797"/>
    <lineage>
        <taxon>Eukaryota</taxon>
        <taxon>Metazoa</taxon>
        <taxon>Chordata</taxon>
        <taxon>Craniata</taxon>
        <taxon>Vertebrata</taxon>
        <taxon>Euteleostomi</taxon>
        <taxon>Actinopterygii</taxon>
        <taxon>Neopterygii</taxon>
        <taxon>Teleostei</taxon>
        <taxon>Ostariophysi</taxon>
        <taxon>Siluriformes</taxon>
        <taxon>Siluridae</taxon>
        <taxon>Silurus</taxon>
    </lineage>
</organism>
<evidence type="ECO:0000256" key="1">
    <source>
        <dbReference type="ARBA" id="ARBA00004245"/>
    </source>
</evidence>
<protein>
    <recommendedName>
        <fullName evidence="17">Utrophin</fullName>
    </recommendedName>
</protein>
<dbReference type="Pfam" id="PF09068">
    <property type="entry name" value="EF-hand_2"/>
    <property type="match status" value="1"/>
</dbReference>
<dbReference type="SUPFAM" id="SSF47473">
    <property type="entry name" value="EF-hand"/>
    <property type="match status" value="2"/>
</dbReference>
<dbReference type="PANTHER" id="PTHR12268:SF14">
    <property type="entry name" value="DYSTROPHIN-1"/>
    <property type="match status" value="1"/>
</dbReference>
<dbReference type="PROSITE" id="PS50020">
    <property type="entry name" value="WW_DOMAIN_2"/>
    <property type="match status" value="1"/>
</dbReference>
<dbReference type="SUPFAM" id="SSF57850">
    <property type="entry name" value="RING/U-box"/>
    <property type="match status" value="1"/>
</dbReference>
<evidence type="ECO:0000313" key="15">
    <source>
        <dbReference type="EMBL" id="KAF7704506.1"/>
    </source>
</evidence>
<evidence type="ECO:0000256" key="11">
    <source>
        <dbReference type="ARBA" id="ARBA00023212"/>
    </source>
</evidence>
<dbReference type="GO" id="GO:0005856">
    <property type="term" value="C:cytoskeleton"/>
    <property type="evidence" value="ECO:0007669"/>
    <property type="project" value="UniProtKB-SubCell"/>
</dbReference>
<dbReference type="GO" id="GO:0016010">
    <property type="term" value="C:dystrophin-associated glycoprotein complex"/>
    <property type="evidence" value="ECO:0007669"/>
    <property type="project" value="UniProtKB-ARBA"/>
</dbReference>
<dbReference type="Gene3D" id="1.10.238.10">
    <property type="entry name" value="EF-hand"/>
    <property type="match status" value="2"/>
</dbReference>
<dbReference type="CDD" id="cd00201">
    <property type="entry name" value="WW"/>
    <property type="match status" value="1"/>
</dbReference>
<dbReference type="EMBL" id="JABFDY010000008">
    <property type="protein sequence ID" value="KAF7704506.1"/>
    <property type="molecule type" value="Genomic_DNA"/>
</dbReference>
<evidence type="ECO:0000256" key="2">
    <source>
        <dbReference type="ARBA" id="ARBA00004278"/>
    </source>
</evidence>
<comment type="caution">
    <text evidence="15">The sequence shown here is derived from an EMBL/GenBank/DDBJ whole genome shotgun (WGS) entry which is preliminary data.</text>
</comment>
<dbReference type="InterPro" id="IPR036020">
    <property type="entry name" value="WW_dom_sf"/>
</dbReference>
<dbReference type="PROSITE" id="PS50135">
    <property type="entry name" value="ZF_ZZ_2"/>
    <property type="match status" value="1"/>
</dbReference>
<evidence type="ECO:0000256" key="3">
    <source>
        <dbReference type="ARBA" id="ARBA00022475"/>
    </source>
</evidence>
<dbReference type="GO" id="GO:0045202">
    <property type="term" value="C:synapse"/>
    <property type="evidence" value="ECO:0007669"/>
    <property type="project" value="GOC"/>
</dbReference>
<keyword evidence="10" id="KW-0009">Actin-binding</keyword>
<dbReference type="FunFam" id="3.30.60.90:FF:000001">
    <property type="entry name" value="Dystrophin isoform 2"/>
    <property type="match status" value="1"/>
</dbReference>
<gene>
    <name evidence="15" type="ORF">HF521_021578</name>
</gene>
<keyword evidence="16" id="KW-1185">Reference proteome</keyword>
<dbReference type="Gene3D" id="3.30.60.90">
    <property type="match status" value="1"/>
</dbReference>
<dbReference type="SMART" id="SM00456">
    <property type="entry name" value="WW"/>
    <property type="match status" value="1"/>
</dbReference>
<dbReference type="AlphaFoldDB" id="A0A8T0BG59"/>
<dbReference type="GO" id="GO:0042383">
    <property type="term" value="C:sarcolemma"/>
    <property type="evidence" value="ECO:0007669"/>
    <property type="project" value="UniProtKB-SubCell"/>
</dbReference>
<evidence type="ECO:0000313" key="16">
    <source>
        <dbReference type="Proteomes" id="UP000606274"/>
    </source>
</evidence>
<dbReference type="GO" id="GO:0099536">
    <property type="term" value="P:synaptic signaling"/>
    <property type="evidence" value="ECO:0007669"/>
    <property type="project" value="TreeGrafter"/>
</dbReference>
<dbReference type="GO" id="GO:0008270">
    <property type="term" value="F:zinc ion binding"/>
    <property type="evidence" value="ECO:0007669"/>
    <property type="project" value="UniProtKB-KW"/>
</dbReference>
<dbReference type="OrthoDB" id="10057795at2759"/>
<dbReference type="InterPro" id="IPR043145">
    <property type="entry name" value="Znf_ZZ_sf"/>
</dbReference>